<dbReference type="PANTHER" id="PTHR14413">
    <property type="entry name" value="RIBOSOMAL PROTEIN L17"/>
    <property type="match status" value="1"/>
</dbReference>
<organism evidence="6">
    <name type="scientific">Schistocephalus solidus</name>
    <name type="common">Tapeworm</name>
    <dbReference type="NCBI Taxonomy" id="70667"/>
    <lineage>
        <taxon>Eukaryota</taxon>
        <taxon>Metazoa</taxon>
        <taxon>Spiralia</taxon>
        <taxon>Lophotrochozoa</taxon>
        <taxon>Platyhelminthes</taxon>
        <taxon>Cestoda</taxon>
        <taxon>Eucestoda</taxon>
        <taxon>Diphyllobothriidea</taxon>
        <taxon>Diphyllobothriidae</taxon>
        <taxon>Schistocephalus</taxon>
    </lineage>
</organism>
<dbReference type="AlphaFoldDB" id="A0A0X3NIY9"/>
<accession>A0A0X3NIY9</accession>
<evidence type="ECO:0000313" key="6">
    <source>
        <dbReference type="EMBL" id="JAP39555.1"/>
    </source>
</evidence>
<comment type="similarity">
    <text evidence="1">Belongs to the bacterial ribosomal protein bL17 family.</text>
</comment>
<dbReference type="Pfam" id="PF01196">
    <property type="entry name" value="Ribosomal_L17"/>
    <property type="match status" value="1"/>
</dbReference>
<protein>
    <recommendedName>
        <fullName evidence="4">Large ribosomal subunit protein bL17m</fullName>
    </recommendedName>
    <alternativeName>
        <fullName evidence="5">39S ribosomal protein L17, mitochondrial</fullName>
    </alternativeName>
</protein>
<sequence>MIPSVEGLALRALALPTLQPGYLPQVCSRFASAVPDAGDGLGVAANRLLFHVPRLRKPLRRGEGLGGALAGRLSYLRRCVTALVDQERIELPWPAATETRQYCERLIQEALRTELVTGDLSNISDLEELFSPRWEHIPELSAFLELSAFWLQRPDLITKMLKILVPRYRFYNRPFTQLYRLQRPPYPDRFAYIAQGFGVLELHGNPWPPIGAPHLPKPVAAGSTSGSPLSTQPFREKYFINVLINAARRASLQSKRDSHSHT</sequence>
<evidence type="ECO:0000256" key="1">
    <source>
        <dbReference type="ARBA" id="ARBA00008777"/>
    </source>
</evidence>
<dbReference type="GO" id="GO:0003735">
    <property type="term" value="F:structural constituent of ribosome"/>
    <property type="evidence" value="ECO:0007669"/>
    <property type="project" value="InterPro"/>
</dbReference>
<dbReference type="EMBL" id="GEEE01023670">
    <property type="protein sequence ID" value="JAP39555.1"/>
    <property type="molecule type" value="Transcribed_RNA"/>
</dbReference>
<dbReference type="InterPro" id="IPR036373">
    <property type="entry name" value="Ribosomal_bL17_sf"/>
</dbReference>
<dbReference type="InterPro" id="IPR000456">
    <property type="entry name" value="Ribosomal_bL17"/>
</dbReference>
<evidence type="ECO:0000256" key="5">
    <source>
        <dbReference type="ARBA" id="ARBA00035413"/>
    </source>
</evidence>
<reference evidence="6" key="1">
    <citation type="submission" date="2016-01" db="EMBL/GenBank/DDBJ databases">
        <title>Reference transcriptome for the parasite Schistocephalus solidus: insights into the molecular evolution of parasitism.</title>
        <authorList>
            <person name="Hebert F.O."/>
            <person name="Grambauer S."/>
            <person name="Barber I."/>
            <person name="Landry C.R."/>
            <person name="Aubin-Horth N."/>
        </authorList>
    </citation>
    <scope>NUCLEOTIDE SEQUENCE</scope>
</reference>
<dbReference type="GO" id="GO:0005762">
    <property type="term" value="C:mitochondrial large ribosomal subunit"/>
    <property type="evidence" value="ECO:0007669"/>
    <property type="project" value="TreeGrafter"/>
</dbReference>
<dbReference type="SUPFAM" id="SSF64263">
    <property type="entry name" value="Prokaryotic ribosomal protein L17"/>
    <property type="match status" value="1"/>
</dbReference>
<dbReference type="PANTHER" id="PTHR14413:SF16">
    <property type="entry name" value="LARGE RIBOSOMAL SUBUNIT PROTEIN BL17M"/>
    <property type="match status" value="1"/>
</dbReference>
<name>A0A0X3NIY9_SCHSO</name>
<gene>
    <name evidence="6" type="primary">RM17</name>
    <name evidence="6" type="ORF">TR36237</name>
</gene>
<evidence type="ECO:0000256" key="3">
    <source>
        <dbReference type="ARBA" id="ARBA00023274"/>
    </source>
</evidence>
<keyword evidence="2 6" id="KW-0689">Ribosomal protein</keyword>
<proteinExistence type="inferred from homology"/>
<evidence type="ECO:0000256" key="2">
    <source>
        <dbReference type="ARBA" id="ARBA00022980"/>
    </source>
</evidence>
<dbReference type="Gene3D" id="3.90.1030.10">
    <property type="entry name" value="Ribosomal protein L17"/>
    <property type="match status" value="1"/>
</dbReference>
<keyword evidence="3" id="KW-0687">Ribonucleoprotein</keyword>
<evidence type="ECO:0000256" key="4">
    <source>
        <dbReference type="ARBA" id="ARBA00035290"/>
    </source>
</evidence>
<dbReference type="GO" id="GO:0006412">
    <property type="term" value="P:translation"/>
    <property type="evidence" value="ECO:0007669"/>
    <property type="project" value="InterPro"/>
</dbReference>